<evidence type="ECO:0000256" key="8">
    <source>
        <dbReference type="ARBA" id="ARBA00022842"/>
    </source>
</evidence>
<gene>
    <name evidence="12" type="ORF">QWJ41_12185</name>
</gene>
<organism evidence="12 13">
    <name type="scientific">Nocardioides cremeus</name>
    <dbReference type="NCBI Taxonomy" id="3058044"/>
    <lineage>
        <taxon>Bacteria</taxon>
        <taxon>Bacillati</taxon>
        <taxon>Actinomycetota</taxon>
        <taxon>Actinomycetes</taxon>
        <taxon>Propionibacteriales</taxon>
        <taxon>Nocardioidaceae</taxon>
        <taxon>Nocardioides</taxon>
    </lineage>
</organism>
<dbReference type="CDD" id="cd05403">
    <property type="entry name" value="NT_KNTase_like"/>
    <property type="match status" value="1"/>
</dbReference>
<feature type="domain" description="Polymerase nucleotidyl transferase" evidence="11">
    <location>
        <begin position="139"/>
        <end position="214"/>
    </location>
</feature>
<dbReference type="PANTHER" id="PTHR33571:SF12">
    <property type="entry name" value="BSL3053 PROTEIN"/>
    <property type="match status" value="1"/>
</dbReference>
<evidence type="ECO:0000256" key="4">
    <source>
        <dbReference type="ARBA" id="ARBA00022695"/>
    </source>
</evidence>
<evidence type="ECO:0000256" key="2">
    <source>
        <dbReference type="ARBA" id="ARBA00022649"/>
    </source>
</evidence>
<keyword evidence="4" id="KW-0548">Nucleotidyltransferase</keyword>
<dbReference type="RefSeq" id="WP_302708531.1">
    <property type="nucleotide sequence ID" value="NZ_JAULSC010000011.1"/>
</dbReference>
<proteinExistence type="inferred from homology"/>
<keyword evidence="3" id="KW-0808">Transferase</keyword>
<feature type="compositionally biased region" description="Basic and acidic residues" evidence="10">
    <location>
        <begin position="98"/>
        <end position="114"/>
    </location>
</feature>
<dbReference type="SUPFAM" id="SSF81301">
    <property type="entry name" value="Nucleotidyltransferase"/>
    <property type="match status" value="1"/>
</dbReference>
<feature type="region of interest" description="Disordered" evidence="10">
    <location>
        <begin position="66"/>
        <end position="130"/>
    </location>
</feature>
<sequence length="221" mass="24483">MALRVWQERIAEHVGHHDEQTGYLAKYLDELQRTGVNAERILELTVTREPLPVDHPTAALAYRVRDLATPGRRRASQAPSMDKLSRPSQQPSGFRAGAVDRRKPQRGRYDEDMSKTAAPARKPLSGPTGRRVAACRAELLEVLRRHGVTNPEIFGSAARGDDREGSDVDLLVDFPPGTSIIDIIGIQHELEDLLGVPVDLVPRSGLKERVRSRAAKDLLPL</sequence>
<keyword evidence="2" id="KW-1277">Toxin-antitoxin system</keyword>
<evidence type="ECO:0000256" key="7">
    <source>
        <dbReference type="ARBA" id="ARBA00022840"/>
    </source>
</evidence>
<dbReference type="InterPro" id="IPR043519">
    <property type="entry name" value="NT_sf"/>
</dbReference>
<evidence type="ECO:0000259" key="11">
    <source>
        <dbReference type="Pfam" id="PF01909"/>
    </source>
</evidence>
<dbReference type="EMBL" id="JAULSC010000011">
    <property type="protein sequence ID" value="MDO3396483.1"/>
    <property type="molecule type" value="Genomic_DNA"/>
</dbReference>
<dbReference type="PANTHER" id="PTHR33571">
    <property type="entry name" value="SSL8005 PROTEIN"/>
    <property type="match status" value="1"/>
</dbReference>
<dbReference type="Gene3D" id="3.30.460.10">
    <property type="entry name" value="Beta Polymerase, domain 2"/>
    <property type="match status" value="1"/>
</dbReference>
<evidence type="ECO:0000256" key="10">
    <source>
        <dbReference type="SAM" id="MobiDB-lite"/>
    </source>
</evidence>
<accession>A0ABT8TU03</accession>
<comment type="cofactor">
    <cofactor evidence="1">
        <name>Mg(2+)</name>
        <dbReference type="ChEBI" id="CHEBI:18420"/>
    </cofactor>
</comment>
<dbReference type="Proteomes" id="UP001168363">
    <property type="component" value="Unassembled WGS sequence"/>
</dbReference>
<evidence type="ECO:0000313" key="13">
    <source>
        <dbReference type="Proteomes" id="UP001168363"/>
    </source>
</evidence>
<protein>
    <submittedName>
        <fullName evidence="12">Nucleotidyltransferase family protein</fullName>
    </submittedName>
</protein>
<evidence type="ECO:0000256" key="5">
    <source>
        <dbReference type="ARBA" id="ARBA00022723"/>
    </source>
</evidence>
<name>A0ABT8TU03_9ACTN</name>
<keyword evidence="13" id="KW-1185">Reference proteome</keyword>
<evidence type="ECO:0000256" key="3">
    <source>
        <dbReference type="ARBA" id="ARBA00022679"/>
    </source>
</evidence>
<keyword evidence="5" id="KW-0479">Metal-binding</keyword>
<evidence type="ECO:0000256" key="9">
    <source>
        <dbReference type="ARBA" id="ARBA00038276"/>
    </source>
</evidence>
<keyword evidence="7" id="KW-0067">ATP-binding</keyword>
<keyword evidence="8" id="KW-0460">Magnesium</keyword>
<reference evidence="12" key="1">
    <citation type="submission" date="2023-06" db="EMBL/GenBank/DDBJ databases">
        <title>Genome sequence of Nocardioides sp. SOB44.</title>
        <authorList>
            <person name="Zhang G."/>
        </authorList>
    </citation>
    <scope>NUCLEOTIDE SEQUENCE</scope>
    <source>
        <strain evidence="12">SOB44</strain>
    </source>
</reference>
<keyword evidence="6" id="KW-0547">Nucleotide-binding</keyword>
<dbReference type="InterPro" id="IPR052038">
    <property type="entry name" value="Type-VII_TA_antitoxin"/>
</dbReference>
<comment type="caution">
    <text evidence="12">The sequence shown here is derived from an EMBL/GenBank/DDBJ whole genome shotgun (WGS) entry which is preliminary data.</text>
</comment>
<evidence type="ECO:0000313" key="12">
    <source>
        <dbReference type="EMBL" id="MDO3396483.1"/>
    </source>
</evidence>
<dbReference type="InterPro" id="IPR002934">
    <property type="entry name" value="Polymerase_NTP_transf_dom"/>
</dbReference>
<evidence type="ECO:0000256" key="6">
    <source>
        <dbReference type="ARBA" id="ARBA00022741"/>
    </source>
</evidence>
<dbReference type="Pfam" id="PF01909">
    <property type="entry name" value="NTP_transf_2"/>
    <property type="match status" value="1"/>
</dbReference>
<comment type="similarity">
    <text evidence="9">Belongs to the MntA antitoxin family.</text>
</comment>
<evidence type="ECO:0000256" key="1">
    <source>
        <dbReference type="ARBA" id="ARBA00001946"/>
    </source>
</evidence>